<sequence>MKQSYTVVFNTDAVERLGVFFEAMKQEGIEVSALCQGDSILKAEALIHYFPADLSAEIVEGFCNNFQAMEDYYVSQQEEIV</sequence>
<dbReference type="OrthoDB" id="35074at10239"/>
<organismHost>
    <name type="scientific">Pseudomonas aeruginosa</name>
    <dbReference type="NCBI Taxonomy" id="287"/>
</organismHost>
<reference evidence="1 2" key="1">
    <citation type="submission" date="2015-07" db="EMBL/GenBank/DDBJ databases">
        <title>Characterization of Pseudomonas aeruginosa phage KPP21 belonging to family Podoviridae genus N4-like viruses, isolated in Japan.</title>
        <authorList>
            <person name="Shigehisa R."/>
            <person name="Uchiyama J."/>
            <person name="Kato S."/>
            <person name="Takemura-Uchiyama I."/>
            <person name="Ujihara T."/>
            <person name="Sakaguchi Y."/>
            <person name="Okamoto N."/>
            <person name="Shimakura H."/>
            <person name="Daibata M."/>
            <person name="Sakaguchi M."/>
            <person name="Matsuzaki S."/>
        </authorList>
    </citation>
    <scope>NUCLEOTIDE SEQUENCE [LARGE SCALE GENOMIC DNA]</scope>
</reference>
<organism evidence="1 2">
    <name type="scientific">Pseudomonas phage KPP21</name>
    <dbReference type="NCBI Taxonomy" id="1678082"/>
    <lineage>
        <taxon>Viruses</taxon>
        <taxon>Duplodnaviria</taxon>
        <taxon>Heunggongvirae</taxon>
        <taxon>Uroviricota</taxon>
        <taxon>Caudoviricetes</taxon>
        <taxon>Schitoviridae</taxon>
        <taxon>Migulavirinae</taxon>
        <taxon>Luzseptimavirus</taxon>
        <taxon>Luzseptimavirus KPP21</taxon>
    </lineage>
</organism>
<accession>A0A0H5B136</accession>
<dbReference type="Proteomes" id="UP000203732">
    <property type="component" value="Segment"/>
</dbReference>
<keyword evidence="2" id="KW-1185">Reference proteome</keyword>
<evidence type="ECO:0000313" key="2">
    <source>
        <dbReference type="Proteomes" id="UP000203732"/>
    </source>
</evidence>
<evidence type="ECO:0000313" key="1">
    <source>
        <dbReference type="EMBL" id="BAR94650.1"/>
    </source>
</evidence>
<dbReference type="RefSeq" id="YP_009219040.1">
    <property type="nucleotide sequence ID" value="NC_029017.1"/>
</dbReference>
<proteinExistence type="predicted"/>
<dbReference type="GeneID" id="26645307"/>
<protein>
    <submittedName>
        <fullName evidence="1">Uncharacterized protein</fullName>
    </submittedName>
</protein>
<dbReference type="KEGG" id="vg:26645307"/>
<dbReference type="EMBL" id="LC064302">
    <property type="protein sequence ID" value="BAR94650.1"/>
    <property type="molecule type" value="Genomic_DNA"/>
</dbReference>
<name>A0A0H5B136_BPK21</name>